<dbReference type="InterPro" id="IPR052021">
    <property type="entry name" value="Type-I_RS_S_subunit"/>
</dbReference>
<dbReference type="AlphaFoldDB" id="A0A2T0G1A8"/>
<dbReference type="CDD" id="cd17260">
    <property type="entry name" value="RMtype1_S_EcoEI-TRD1-CR1_like"/>
    <property type="match status" value="1"/>
</dbReference>
<proteinExistence type="inferred from homology"/>
<dbReference type="InterPro" id="IPR044946">
    <property type="entry name" value="Restrct_endonuc_typeI_TRD_sf"/>
</dbReference>
<sequence length="376" mass="43701">MADSRLKEYIDINPKVKLQKGEMYSSVEMEKITVGQKVADANSKAEFTGKSCSKFLSNDTLMARITPCLENGKIAKYESDTAGFGSTEFFVLRAKKNKATADYVYYLSQTHYIRQLAVNSMTGASGRQRADAKYIGNIKWNFPNIEIQRKIADILSAYDNLIENNSKRIKLLEQMVENLYKEWFVRFRFPGYEDMEFENGIPKGWEVKKMKNCVKRLPFNQLYKRNELESEGKVIVIDQSSAEFLGYHNDEPSHCASIDKPILLFGDHSCKFVLMIRDFSLGENVVPFISENENKLNDYYLFYAVHKIIVTEEYKRHWGRFTAMKILVPNYELQLAFADFIRPIIQEQNNLWDETQLLIKQRDVLLPRLMSGKLEV</sequence>
<dbReference type="SUPFAM" id="SSF116734">
    <property type="entry name" value="DNA methylase specificity domain"/>
    <property type="match status" value="2"/>
</dbReference>
<dbReference type="RefSeq" id="WP_106384397.1">
    <property type="nucleotide sequence ID" value="NZ_PVSZ01000013.1"/>
</dbReference>
<keyword evidence="3" id="KW-0238">DNA-binding</keyword>
<comment type="similarity">
    <text evidence="1">Belongs to the type-I restriction system S methylase family.</text>
</comment>
<organism evidence="5 6">
    <name type="scientific">Streptococcus anginosus</name>
    <dbReference type="NCBI Taxonomy" id="1328"/>
    <lineage>
        <taxon>Bacteria</taxon>
        <taxon>Bacillati</taxon>
        <taxon>Bacillota</taxon>
        <taxon>Bacilli</taxon>
        <taxon>Lactobacillales</taxon>
        <taxon>Streptococcaceae</taxon>
        <taxon>Streptococcus</taxon>
        <taxon>Streptococcus anginosus group</taxon>
    </lineage>
</organism>
<dbReference type="GO" id="GO:0003677">
    <property type="term" value="F:DNA binding"/>
    <property type="evidence" value="ECO:0007669"/>
    <property type="project" value="UniProtKB-KW"/>
</dbReference>
<dbReference type="Pfam" id="PF01420">
    <property type="entry name" value="Methylase_S"/>
    <property type="match status" value="1"/>
</dbReference>
<dbReference type="PANTHER" id="PTHR30408">
    <property type="entry name" value="TYPE-1 RESTRICTION ENZYME ECOKI SPECIFICITY PROTEIN"/>
    <property type="match status" value="1"/>
</dbReference>
<dbReference type="PANTHER" id="PTHR30408:SF13">
    <property type="entry name" value="TYPE I RESTRICTION ENZYME HINDI SPECIFICITY SUBUNIT"/>
    <property type="match status" value="1"/>
</dbReference>
<accession>A0A2T0G1A8</accession>
<dbReference type="GO" id="GO:0009307">
    <property type="term" value="P:DNA restriction-modification system"/>
    <property type="evidence" value="ECO:0007669"/>
    <property type="project" value="UniProtKB-KW"/>
</dbReference>
<evidence type="ECO:0000259" key="4">
    <source>
        <dbReference type="Pfam" id="PF01420"/>
    </source>
</evidence>
<keyword evidence="2" id="KW-0680">Restriction system</keyword>
<comment type="caution">
    <text evidence="5">The sequence shown here is derived from an EMBL/GenBank/DDBJ whole genome shotgun (WGS) entry which is preliminary data.</text>
</comment>
<name>A0A2T0G1A8_STRAP</name>
<dbReference type="EMBL" id="PVSZ01000013">
    <property type="protein sequence ID" value="PRT69845.1"/>
    <property type="molecule type" value="Genomic_DNA"/>
</dbReference>
<gene>
    <name evidence="5" type="ORF">C6A27_05960</name>
</gene>
<dbReference type="Gene3D" id="3.90.220.20">
    <property type="entry name" value="DNA methylase specificity domains"/>
    <property type="match status" value="2"/>
</dbReference>
<evidence type="ECO:0000256" key="2">
    <source>
        <dbReference type="ARBA" id="ARBA00022747"/>
    </source>
</evidence>
<evidence type="ECO:0000256" key="1">
    <source>
        <dbReference type="ARBA" id="ARBA00010923"/>
    </source>
</evidence>
<feature type="domain" description="Type I restriction modification DNA specificity" evidence="4">
    <location>
        <begin position="5"/>
        <end position="174"/>
    </location>
</feature>
<dbReference type="Gene3D" id="1.10.287.1120">
    <property type="entry name" value="Bipartite methylase S protein"/>
    <property type="match status" value="1"/>
</dbReference>
<evidence type="ECO:0000313" key="6">
    <source>
        <dbReference type="Proteomes" id="UP000238573"/>
    </source>
</evidence>
<protein>
    <recommendedName>
        <fullName evidence="4">Type I restriction modification DNA specificity domain-containing protein</fullName>
    </recommendedName>
</protein>
<dbReference type="Proteomes" id="UP000238573">
    <property type="component" value="Unassembled WGS sequence"/>
</dbReference>
<evidence type="ECO:0000256" key="3">
    <source>
        <dbReference type="ARBA" id="ARBA00023125"/>
    </source>
</evidence>
<dbReference type="InterPro" id="IPR000055">
    <property type="entry name" value="Restrct_endonuc_typeI_TRD"/>
</dbReference>
<evidence type="ECO:0000313" key="5">
    <source>
        <dbReference type="EMBL" id="PRT69845.1"/>
    </source>
</evidence>
<reference evidence="5 6" key="1">
    <citation type="journal article" date="1993" name="J. Dent. Res.">
        <title>The isolation and characterization of milleri group streptococci from dental periapical abscesses.</title>
        <authorList>
            <person name="Fisher L.E."/>
            <person name="Russell R.R."/>
        </authorList>
    </citation>
    <scope>NUCLEOTIDE SEQUENCE [LARGE SCALE GENOMIC DNA]</scope>
    <source>
        <strain evidence="5 6">OUP21</strain>
    </source>
</reference>